<evidence type="ECO:0000313" key="8">
    <source>
        <dbReference type="Proteomes" id="UP000271098"/>
    </source>
</evidence>
<keyword evidence="8" id="KW-1185">Reference proteome</keyword>
<dbReference type="InterPro" id="IPR036855">
    <property type="entry name" value="Znf_CCCH_sf"/>
</dbReference>
<sequence length="201" mass="23060">MSSSGVHRQFCDNYSQAVKWGDAALVQKMAALKLEAQKQLFNEYLLQKVQLQNASLAYPAEFHIRTSKTSQRNRELYKTALCDFWSAGVPCRFGERCWFAHGPHELRIARFVYPSVYPYDYEVRMDGPPPNQMHSMGQYTPAAYARRLWNLEQCYPPSNATMAPIKTEVAGPNVPVGYERKFCRLSPIPESMVGFSFFIKV</sequence>
<evidence type="ECO:0000256" key="3">
    <source>
        <dbReference type="ARBA" id="ARBA00022771"/>
    </source>
</evidence>
<name>A0A183DAW8_9BILA</name>
<dbReference type="PROSITE" id="PS50103">
    <property type="entry name" value="ZF_C3H1"/>
    <property type="match status" value="1"/>
</dbReference>
<evidence type="ECO:0000313" key="9">
    <source>
        <dbReference type="WBParaSite" id="GPUH_0000586701-mRNA-1"/>
    </source>
</evidence>
<evidence type="ECO:0000256" key="1">
    <source>
        <dbReference type="ARBA" id="ARBA00022723"/>
    </source>
</evidence>
<dbReference type="AlphaFoldDB" id="A0A183DAW8"/>
<dbReference type="OrthoDB" id="410307at2759"/>
<dbReference type="SUPFAM" id="SSF90229">
    <property type="entry name" value="CCCH zinc finger"/>
    <property type="match status" value="1"/>
</dbReference>
<gene>
    <name evidence="7" type="ORF">GPUH_LOCUS5859</name>
</gene>
<dbReference type="WBParaSite" id="GPUH_0000586701-mRNA-1">
    <property type="protein sequence ID" value="GPUH_0000586701-mRNA-1"/>
    <property type="gene ID" value="GPUH_0000586701"/>
</dbReference>
<accession>A0A183DAW8</accession>
<keyword evidence="3 5" id="KW-0863">Zinc-finger</keyword>
<organism evidence="9">
    <name type="scientific">Gongylonema pulchrum</name>
    <dbReference type="NCBI Taxonomy" id="637853"/>
    <lineage>
        <taxon>Eukaryota</taxon>
        <taxon>Metazoa</taxon>
        <taxon>Ecdysozoa</taxon>
        <taxon>Nematoda</taxon>
        <taxon>Chromadorea</taxon>
        <taxon>Rhabditida</taxon>
        <taxon>Spirurina</taxon>
        <taxon>Spiruromorpha</taxon>
        <taxon>Spiruroidea</taxon>
        <taxon>Gongylonematidae</taxon>
        <taxon>Gongylonema</taxon>
    </lineage>
</organism>
<reference evidence="9" key="1">
    <citation type="submission" date="2016-06" db="UniProtKB">
        <authorList>
            <consortium name="WormBaseParasite"/>
        </authorList>
    </citation>
    <scope>IDENTIFICATION</scope>
</reference>
<dbReference type="EMBL" id="UYRT01012905">
    <property type="protein sequence ID" value="VDK52456.1"/>
    <property type="molecule type" value="Genomic_DNA"/>
</dbReference>
<dbReference type="InterPro" id="IPR000571">
    <property type="entry name" value="Znf_CCCH"/>
</dbReference>
<evidence type="ECO:0000256" key="4">
    <source>
        <dbReference type="ARBA" id="ARBA00022833"/>
    </source>
</evidence>
<keyword evidence="2" id="KW-0677">Repeat</keyword>
<protein>
    <submittedName>
        <fullName evidence="9">C3H1-type domain-containing protein</fullName>
    </submittedName>
</protein>
<keyword evidence="4 5" id="KW-0862">Zinc</keyword>
<dbReference type="FunFam" id="4.10.1000.10:FF:000001">
    <property type="entry name" value="zinc finger CCCH domain-containing protein 15-like"/>
    <property type="match status" value="1"/>
</dbReference>
<evidence type="ECO:0000259" key="6">
    <source>
        <dbReference type="PROSITE" id="PS50103"/>
    </source>
</evidence>
<feature type="zinc finger region" description="C3H1-type" evidence="5">
    <location>
        <begin position="76"/>
        <end position="104"/>
    </location>
</feature>
<dbReference type="Pfam" id="PF00642">
    <property type="entry name" value="zf-CCCH"/>
    <property type="match status" value="1"/>
</dbReference>
<feature type="domain" description="C3H1-type" evidence="6">
    <location>
        <begin position="76"/>
        <end position="104"/>
    </location>
</feature>
<evidence type="ECO:0000256" key="2">
    <source>
        <dbReference type="ARBA" id="ARBA00022737"/>
    </source>
</evidence>
<reference evidence="7 8" key="2">
    <citation type="submission" date="2018-11" db="EMBL/GenBank/DDBJ databases">
        <authorList>
            <consortium name="Pathogen Informatics"/>
        </authorList>
    </citation>
    <scope>NUCLEOTIDE SEQUENCE [LARGE SCALE GENOMIC DNA]</scope>
</reference>
<dbReference type="Proteomes" id="UP000271098">
    <property type="component" value="Unassembled WGS sequence"/>
</dbReference>
<evidence type="ECO:0000256" key="5">
    <source>
        <dbReference type="PROSITE-ProRule" id="PRU00723"/>
    </source>
</evidence>
<dbReference type="SMART" id="SM00356">
    <property type="entry name" value="ZnF_C3H1"/>
    <property type="match status" value="1"/>
</dbReference>
<dbReference type="Gene3D" id="4.10.1000.10">
    <property type="entry name" value="Zinc finger, CCCH-type"/>
    <property type="match status" value="1"/>
</dbReference>
<evidence type="ECO:0000313" key="7">
    <source>
        <dbReference type="EMBL" id="VDK52456.1"/>
    </source>
</evidence>
<proteinExistence type="predicted"/>
<dbReference type="GO" id="GO:0008270">
    <property type="term" value="F:zinc ion binding"/>
    <property type="evidence" value="ECO:0007669"/>
    <property type="project" value="UniProtKB-KW"/>
</dbReference>
<keyword evidence="1 5" id="KW-0479">Metal-binding</keyword>